<evidence type="ECO:0000313" key="4">
    <source>
        <dbReference type="EMBL" id="MBE9373716.1"/>
    </source>
</evidence>
<evidence type="ECO:0000256" key="1">
    <source>
        <dbReference type="SAM" id="MobiDB-lite"/>
    </source>
</evidence>
<dbReference type="Gene3D" id="3.40.190.10">
    <property type="entry name" value="Periplasmic binding protein-like II"/>
    <property type="match status" value="1"/>
</dbReference>
<dbReference type="InterPro" id="IPR000914">
    <property type="entry name" value="SBP_5_dom"/>
</dbReference>
<dbReference type="InterPro" id="IPR039424">
    <property type="entry name" value="SBP_5"/>
</dbReference>
<dbReference type="PROSITE" id="PS51257">
    <property type="entry name" value="PROKAR_LIPOPROTEIN"/>
    <property type="match status" value="1"/>
</dbReference>
<dbReference type="Proteomes" id="UP000598360">
    <property type="component" value="Unassembled WGS sequence"/>
</dbReference>
<dbReference type="SUPFAM" id="SSF53850">
    <property type="entry name" value="Periplasmic binding protein-like II"/>
    <property type="match status" value="1"/>
</dbReference>
<protein>
    <submittedName>
        <fullName evidence="4">ABC transporter substrate-binding protein</fullName>
    </submittedName>
</protein>
<accession>A0A929FWN0</accession>
<sequence length="497" mass="52487">MSVRTRNIRRIAGLSACALVLSGCFANTGAGGRDEGRLGVALAFQPAADMSPYSDDAILLSKIGTTETLTVLDREGNPQPGLAEDWEQTSPDTLRMTLRPGASFHDGTPATAEHAAAALQHAAEATTPPRSLQGVQLRARAAGERTLEVSTDRPDPILAQRLSAPELAILSPAAYREDSDSPDPVRAGTGPYVLDEVHGSSGAALSANREYWGGPPQATGVDVRFIADSATRTNALRAGEVDIVDNVPVPQLPALGEHEVLDFPLPRLVGAHLNTQRGPFTDPGLRAAAREAVDARAITESLYAGSADPARGLFGPASPWAGSDPQHSTEPGTPRGEPIRIATYDERPELPEAASVVAEKLRAAGFRVEDVVVQEYSTMESDLLDGAYDVVIGTRSYGVDTGDPISYLSTDWTCDGSYNLSLLCDPGIDRAVQDAAGADVDQRKREAVRIADRVVGTDAVLPLAHERTRIGTAPQVHGVAEDSFDRRLITAETGGDA</sequence>
<dbReference type="EMBL" id="JADEYC010000007">
    <property type="protein sequence ID" value="MBE9373716.1"/>
    <property type="molecule type" value="Genomic_DNA"/>
</dbReference>
<dbReference type="InterPro" id="IPR030678">
    <property type="entry name" value="Peptide/Ni-bd"/>
</dbReference>
<dbReference type="RefSeq" id="WP_193927154.1">
    <property type="nucleotide sequence ID" value="NZ_JADEYC010000007.1"/>
</dbReference>
<evidence type="ECO:0000259" key="3">
    <source>
        <dbReference type="Pfam" id="PF00496"/>
    </source>
</evidence>
<feature type="chain" id="PRO_5038101681" evidence="2">
    <location>
        <begin position="27"/>
        <end position="497"/>
    </location>
</feature>
<keyword evidence="5" id="KW-1185">Reference proteome</keyword>
<evidence type="ECO:0000256" key="2">
    <source>
        <dbReference type="SAM" id="SignalP"/>
    </source>
</evidence>
<dbReference type="AlphaFoldDB" id="A0A929FWN0"/>
<dbReference type="GO" id="GO:0043190">
    <property type="term" value="C:ATP-binding cassette (ABC) transporter complex"/>
    <property type="evidence" value="ECO:0007669"/>
    <property type="project" value="InterPro"/>
</dbReference>
<name>A0A929FWN0_9PSEU</name>
<keyword evidence="2" id="KW-0732">Signal</keyword>
<dbReference type="PANTHER" id="PTHR30290">
    <property type="entry name" value="PERIPLASMIC BINDING COMPONENT OF ABC TRANSPORTER"/>
    <property type="match status" value="1"/>
</dbReference>
<dbReference type="GO" id="GO:0015833">
    <property type="term" value="P:peptide transport"/>
    <property type="evidence" value="ECO:0007669"/>
    <property type="project" value="TreeGrafter"/>
</dbReference>
<gene>
    <name evidence="4" type="ORF">IQ251_04545</name>
</gene>
<dbReference type="PANTHER" id="PTHR30290:SF65">
    <property type="entry name" value="MONOACYL PHOSPHATIDYLINOSITOL TETRAMANNOSIDE-BINDING PROTEIN LPQW-RELATED"/>
    <property type="match status" value="1"/>
</dbReference>
<reference evidence="4" key="1">
    <citation type="submission" date="2020-10" db="EMBL/GenBank/DDBJ databases">
        <title>Diversity and distribution of actinomycetes associated with coral in the coast of Hainan.</title>
        <authorList>
            <person name="Li F."/>
        </authorList>
    </citation>
    <scope>NUCLEOTIDE SEQUENCE</scope>
    <source>
        <strain evidence="4">HNM0983</strain>
    </source>
</reference>
<feature type="region of interest" description="Disordered" evidence="1">
    <location>
        <begin position="314"/>
        <end position="338"/>
    </location>
</feature>
<dbReference type="GO" id="GO:1904680">
    <property type="term" value="F:peptide transmembrane transporter activity"/>
    <property type="evidence" value="ECO:0007669"/>
    <property type="project" value="TreeGrafter"/>
</dbReference>
<feature type="domain" description="Solute-binding protein family 5" evidence="3">
    <location>
        <begin position="78"/>
        <end position="418"/>
    </location>
</feature>
<comment type="caution">
    <text evidence="4">The sequence shown here is derived from an EMBL/GenBank/DDBJ whole genome shotgun (WGS) entry which is preliminary data.</text>
</comment>
<dbReference type="Pfam" id="PF00496">
    <property type="entry name" value="SBP_bac_5"/>
    <property type="match status" value="1"/>
</dbReference>
<feature type="signal peptide" evidence="2">
    <location>
        <begin position="1"/>
        <end position="26"/>
    </location>
</feature>
<dbReference type="GO" id="GO:0042597">
    <property type="term" value="C:periplasmic space"/>
    <property type="evidence" value="ECO:0007669"/>
    <property type="project" value="UniProtKB-ARBA"/>
</dbReference>
<organism evidence="4 5">
    <name type="scientific">Saccharopolyspora montiporae</name>
    <dbReference type="NCBI Taxonomy" id="2781240"/>
    <lineage>
        <taxon>Bacteria</taxon>
        <taxon>Bacillati</taxon>
        <taxon>Actinomycetota</taxon>
        <taxon>Actinomycetes</taxon>
        <taxon>Pseudonocardiales</taxon>
        <taxon>Pseudonocardiaceae</taxon>
        <taxon>Saccharopolyspora</taxon>
    </lineage>
</organism>
<dbReference type="PIRSF" id="PIRSF002741">
    <property type="entry name" value="MppA"/>
    <property type="match status" value="1"/>
</dbReference>
<dbReference type="Gene3D" id="3.10.105.10">
    <property type="entry name" value="Dipeptide-binding Protein, Domain 3"/>
    <property type="match status" value="1"/>
</dbReference>
<evidence type="ECO:0000313" key="5">
    <source>
        <dbReference type="Proteomes" id="UP000598360"/>
    </source>
</evidence>
<proteinExistence type="predicted"/>